<accession>A0A1S6HSW1</accession>
<dbReference type="Proteomes" id="UP000189545">
    <property type="component" value="Chromosome"/>
</dbReference>
<sequence length="252" mass="28726">MLKLNKAEIDFDRLFRRAPMVLAKRIPHIQDTSRDIGSRQQATFVVAGKYINLAYAHYVLEEYEKVKPYFQQAAPFAFLRGFDPQLKTQKVDWTIQQEMNIVLLFGSSELLEKLQNSEWSLPDNQIINHACYLYDHLLLKIGTGILPSAPLLDAALTAAHTAKDKDVLQYILPLIEAIQALVDGDQVKWQASIDKAIAWHTEQCKFGDLKEMEQGFMCLNALTMAKLGQDLHRWSCSTQSLYLPLFLIAKDA</sequence>
<reference evidence="1 2" key="1">
    <citation type="submission" date="2016-03" db="EMBL/GenBank/DDBJ databases">
        <title>Complete genome sequence of Shewanella psychrophila WP2, a deep sea bacterium isolated from west Pacific sediment.</title>
        <authorList>
            <person name="Xu G."/>
            <person name="Jian H."/>
        </authorList>
    </citation>
    <scope>NUCLEOTIDE SEQUENCE [LARGE SCALE GENOMIC DNA]</scope>
    <source>
        <strain evidence="1 2">WP2</strain>
    </source>
</reference>
<evidence type="ECO:0000313" key="1">
    <source>
        <dbReference type="EMBL" id="AQS38599.1"/>
    </source>
</evidence>
<dbReference type="Pfam" id="PF15575">
    <property type="entry name" value="Imm49"/>
    <property type="match status" value="1"/>
</dbReference>
<proteinExistence type="predicted"/>
<dbReference type="InterPro" id="IPR029074">
    <property type="entry name" value="Imm49"/>
</dbReference>
<keyword evidence="2" id="KW-1185">Reference proteome</keyword>
<evidence type="ECO:0000313" key="2">
    <source>
        <dbReference type="Proteomes" id="UP000189545"/>
    </source>
</evidence>
<dbReference type="OrthoDB" id="6312114at2"/>
<gene>
    <name evidence="1" type="ORF">Sps_03472</name>
</gene>
<dbReference type="EMBL" id="CP014782">
    <property type="protein sequence ID" value="AQS38599.1"/>
    <property type="molecule type" value="Genomic_DNA"/>
</dbReference>
<name>A0A1S6HSW1_9GAMM</name>
<protein>
    <submittedName>
        <fullName evidence="1">Immunity protein 29</fullName>
    </submittedName>
</protein>
<dbReference type="KEGG" id="spsw:Sps_03472"/>
<dbReference type="AlphaFoldDB" id="A0A1S6HSW1"/>
<organism evidence="1 2">
    <name type="scientific">Shewanella psychrophila</name>
    <dbReference type="NCBI Taxonomy" id="225848"/>
    <lineage>
        <taxon>Bacteria</taxon>
        <taxon>Pseudomonadati</taxon>
        <taxon>Pseudomonadota</taxon>
        <taxon>Gammaproteobacteria</taxon>
        <taxon>Alteromonadales</taxon>
        <taxon>Shewanellaceae</taxon>
        <taxon>Shewanella</taxon>
    </lineage>
</organism>
<dbReference type="STRING" id="225848.Sps_03472"/>
<dbReference type="RefSeq" id="WP_077753616.1">
    <property type="nucleotide sequence ID" value="NZ_CP014782.1"/>
</dbReference>